<gene>
    <name evidence="1" type="ORF">MVEG_11226</name>
</gene>
<evidence type="ECO:0000313" key="2">
    <source>
        <dbReference type="Proteomes" id="UP000243308"/>
    </source>
</evidence>
<reference evidence="1 2" key="1">
    <citation type="submission" date="2011-02" db="EMBL/GenBank/DDBJ databases">
        <title>The Genome Sequence of Mortierella verticillata NRRL 6337.</title>
        <authorList>
            <consortium name="The Broad Institute Genome Sequencing Platform"/>
            <person name="Russ C."/>
            <person name="Cuomo C."/>
            <person name="Burger G."/>
            <person name="Gray M.W."/>
            <person name="Holland P.W.H."/>
            <person name="King N."/>
            <person name="Lang F.B.F."/>
            <person name="Roger A.J."/>
            <person name="Ruiz-Trillo I."/>
            <person name="Young S.K."/>
            <person name="Zeng Q."/>
            <person name="Gargeya S."/>
            <person name="Alvarado L."/>
            <person name="Berlin A."/>
            <person name="Chapman S.B."/>
            <person name="Chen Z."/>
            <person name="Freedman E."/>
            <person name="Gellesch M."/>
            <person name="Goldberg J."/>
            <person name="Griggs A."/>
            <person name="Gujja S."/>
            <person name="Heilman E."/>
            <person name="Heiman D."/>
            <person name="Howarth C."/>
            <person name="Mehta T."/>
            <person name="Neiman D."/>
            <person name="Pearson M."/>
            <person name="Roberts A."/>
            <person name="Saif S."/>
            <person name="Shea T."/>
            <person name="Shenoy N."/>
            <person name="Sisk P."/>
            <person name="Stolte C."/>
            <person name="Sykes S."/>
            <person name="White J."/>
            <person name="Yandava C."/>
            <person name="Haas B."/>
            <person name="Nusbaum C."/>
            <person name="Birren B."/>
        </authorList>
    </citation>
    <scope>NUCLEOTIDE SEQUENCE [LARGE SCALE GENOMIC DNA]</scope>
    <source>
        <strain evidence="1 2">NRRL 6337</strain>
    </source>
</reference>
<organism evidence="1 2">
    <name type="scientific">Podila verticillata NRRL 6337</name>
    <dbReference type="NCBI Taxonomy" id="1069443"/>
    <lineage>
        <taxon>Eukaryota</taxon>
        <taxon>Fungi</taxon>
        <taxon>Fungi incertae sedis</taxon>
        <taxon>Mucoromycota</taxon>
        <taxon>Mortierellomycotina</taxon>
        <taxon>Mortierellomycetes</taxon>
        <taxon>Mortierellales</taxon>
        <taxon>Mortierellaceae</taxon>
        <taxon>Podila</taxon>
    </lineage>
</organism>
<dbReference type="SUPFAM" id="SSF88723">
    <property type="entry name" value="PIN domain-like"/>
    <property type="match status" value="1"/>
</dbReference>
<protein>
    <recommendedName>
        <fullName evidence="3">XPG-I domain-containing protein</fullName>
    </recommendedName>
</protein>
<dbReference type="OrthoDB" id="2433063at2759"/>
<dbReference type="Proteomes" id="UP000243308">
    <property type="component" value="Unassembled WGS sequence"/>
</dbReference>
<dbReference type="PANTHER" id="PTHR11081">
    <property type="entry name" value="FLAP ENDONUCLEASE FAMILY MEMBER"/>
    <property type="match status" value="1"/>
</dbReference>
<name>A0A086TML4_9FUNG</name>
<accession>A0A086TML4</accession>
<dbReference type="Gene3D" id="3.40.50.1010">
    <property type="entry name" value="5'-nuclease"/>
    <property type="match status" value="1"/>
</dbReference>
<dbReference type="InterPro" id="IPR029060">
    <property type="entry name" value="PIN-like_dom_sf"/>
</dbReference>
<evidence type="ECO:0000313" key="1">
    <source>
        <dbReference type="EMBL" id="KFH63191.1"/>
    </source>
</evidence>
<sequence>MGYEAHVLSQFPRDPLPSNSYYRLDVLASFFSTIRRTYNNHDLTTANIIFERHLSSCQLPKSSTFLYVDGPSPEEKRHTQELREARRVHALERAEACMSDMEDIFGRGGRLRKSHFRKLIKHIDGSFYWSLDARRSLSQFLRDQGWNIVECPSEADIAIAKDCTANDIVISGDSDSLIYASIRTIWRPLARGGYLVYDVQVLLKQLEMSRAALTVLGIVCRNDYSSNITRMGVSTNYSIIQPLNDTDPGAILQAYMAHEEVACKHPSKTHFNAAYTIFVLQEFTVAGPSVPPQTFNQEDATQDPSQRPVALEDIFYG</sequence>
<keyword evidence="2" id="KW-1185">Reference proteome</keyword>
<dbReference type="EMBL" id="KN042429">
    <property type="protein sequence ID" value="KFH63191.1"/>
    <property type="molecule type" value="Genomic_DNA"/>
</dbReference>
<evidence type="ECO:0008006" key="3">
    <source>
        <dbReference type="Google" id="ProtNLM"/>
    </source>
</evidence>
<dbReference type="InterPro" id="IPR006084">
    <property type="entry name" value="XPG/Rad2"/>
</dbReference>
<dbReference type="AlphaFoldDB" id="A0A086TML4"/>
<proteinExistence type="predicted"/>